<gene>
    <name evidence="5" type="ORF">OnM2_095031</name>
</gene>
<evidence type="ECO:0000256" key="3">
    <source>
        <dbReference type="PROSITE-ProRule" id="PRU00023"/>
    </source>
</evidence>
<evidence type="ECO:0000313" key="6">
    <source>
        <dbReference type="Proteomes" id="UP000286134"/>
    </source>
</evidence>
<evidence type="ECO:0000313" key="5">
    <source>
        <dbReference type="EMBL" id="RKF54765.1"/>
    </source>
</evidence>
<feature type="repeat" description="ANK" evidence="3">
    <location>
        <begin position="94"/>
        <end position="126"/>
    </location>
</feature>
<dbReference type="STRING" id="212602.A0A420HBI5"/>
<dbReference type="Gene3D" id="1.25.40.20">
    <property type="entry name" value="Ankyrin repeat-containing domain"/>
    <property type="match status" value="1"/>
</dbReference>
<evidence type="ECO:0000256" key="2">
    <source>
        <dbReference type="ARBA" id="ARBA00023043"/>
    </source>
</evidence>
<dbReference type="AlphaFoldDB" id="A0A420HBI5"/>
<sequence>MSLSEEEIDDLLYFARIGDYDEFESLREELCGREKIQSIELLQAVKDENSGNEVLHMAAANGHCDFIQKICKMLSKRSPQNTTMLSLLNAQNLAGNTPLHWAALNGHLDAVQFLMEQGADPTISNKMGHDAIYEAELNDKKEVVEWVLKEGGKDLDQAISKGRTEDNTTCKNSETTASDEGPEHIQSGLGKISLETIEPFNNVTDKNSI</sequence>
<dbReference type="SUPFAM" id="SSF48403">
    <property type="entry name" value="Ankyrin repeat"/>
    <property type="match status" value="1"/>
</dbReference>
<dbReference type="Pfam" id="PF12796">
    <property type="entry name" value="Ank_2"/>
    <property type="match status" value="1"/>
</dbReference>
<feature type="compositionally biased region" description="Polar residues" evidence="4">
    <location>
        <begin position="169"/>
        <end position="178"/>
    </location>
</feature>
<keyword evidence="2 3" id="KW-0040">ANK repeat</keyword>
<dbReference type="InterPro" id="IPR051165">
    <property type="entry name" value="Multifunctional_ANK_Repeat"/>
</dbReference>
<dbReference type="InterPro" id="IPR036770">
    <property type="entry name" value="Ankyrin_rpt-contain_sf"/>
</dbReference>
<proteinExistence type="predicted"/>
<keyword evidence="1" id="KW-0677">Repeat</keyword>
<protein>
    <submittedName>
        <fullName evidence="5">Ankyrin repeat-containing protein YAR1</fullName>
    </submittedName>
</protein>
<dbReference type="Proteomes" id="UP000286134">
    <property type="component" value="Unassembled WGS sequence"/>
</dbReference>
<dbReference type="EMBL" id="MCFK01009504">
    <property type="protein sequence ID" value="RKF54765.1"/>
    <property type="molecule type" value="Genomic_DNA"/>
</dbReference>
<dbReference type="InterPro" id="IPR002110">
    <property type="entry name" value="Ankyrin_rpt"/>
</dbReference>
<dbReference type="PROSITE" id="PS50297">
    <property type="entry name" value="ANK_REP_REGION"/>
    <property type="match status" value="1"/>
</dbReference>
<evidence type="ECO:0000256" key="4">
    <source>
        <dbReference type="SAM" id="MobiDB-lite"/>
    </source>
</evidence>
<dbReference type="SMART" id="SM00248">
    <property type="entry name" value="ANK"/>
    <property type="match status" value="3"/>
</dbReference>
<dbReference type="FunFam" id="1.25.40.20:FF:000325">
    <property type="entry name" value="Ankyrin repeat-containing protein YAR1"/>
    <property type="match status" value="1"/>
</dbReference>
<organism evidence="5 6">
    <name type="scientific">Erysiphe neolycopersici</name>
    <dbReference type="NCBI Taxonomy" id="212602"/>
    <lineage>
        <taxon>Eukaryota</taxon>
        <taxon>Fungi</taxon>
        <taxon>Dikarya</taxon>
        <taxon>Ascomycota</taxon>
        <taxon>Pezizomycotina</taxon>
        <taxon>Leotiomycetes</taxon>
        <taxon>Erysiphales</taxon>
        <taxon>Erysiphaceae</taxon>
        <taxon>Erysiphe</taxon>
    </lineage>
</organism>
<keyword evidence="6" id="KW-1185">Reference proteome</keyword>
<dbReference type="PANTHER" id="PTHR24123:SF141">
    <property type="entry name" value="ANKYRIN 2, ISOFORM U"/>
    <property type="match status" value="1"/>
</dbReference>
<accession>A0A420HBI5</accession>
<feature type="region of interest" description="Disordered" evidence="4">
    <location>
        <begin position="161"/>
        <end position="189"/>
    </location>
</feature>
<dbReference type="PANTHER" id="PTHR24123">
    <property type="entry name" value="ANKYRIN REPEAT-CONTAINING"/>
    <property type="match status" value="1"/>
</dbReference>
<name>A0A420HBI5_9PEZI</name>
<evidence type="ECO:0000256" key="1">
    <source>
        <dbReference type="ARBA" id="ARBA00022737"/>
    </source>
</evidence>
<dbReference type="OrthoDB" id="10057496at2759"/>
<dbReference type="PROSITE" id="PS50088">
    <property type="entry name" value="ANK_REPEAT"/>
    <property type="match status" value="1"/>
</dbReference>
<reference evidence="5 6" key="1">
    <citation type="journal article" date="2018" name="BMC Genomics">
        <title>Comparative genome analyses reveal sequence features reflecting distinct modes of host-adaptation between dicot and monocot powdery mildew.</title>
        <authorList>
            <person name="Wu Y."/>
            <person name="Ma X."/>
            <person name="Pan Z."/>
            <person name="Kale S.D."/>
            <person name="Song Y."/>
            <person name="King H."/>
            <person name="Zhang Q."/>
            <person name="Presley C."/>
            <person name="Deng X."/>
            <person name="Wei C.I."/>
            <person name="Xiao S."/>
        </authorList>
    </citation>
    <scope>NUCLEOTIDE SEQUENCE [LARGE SCALE GENOMIC DNA]</scope>
    <source>
        <strain evidence="5">UMSG2</strain>
    </source>
</reference>
<comment type="caution">
    <text evidence="5">The sequence shown here is derived from an EMBL/GenBank/DDBJ whole genome shotgun (WGS) entry which is preliminary data.</text>
</comment>